<name>N2A3Z3_9FIRM</name>
<dbReference type="InterPro" id="IPR052345">
    <property type="entry name" value="Rad_response_metalloprotease"/>
</dbReference>
<dbReference type="eggNOG" id="COG2856">
    <property type="taxonomic scope" value="Bacteria"/>
</dbReference>
<gene>
    <name evidence="2" type="ORF">C823_04751</name>
</gene>
<accession>N2A3Z3</accession>
<protein>
    <recommendedName>
        <fullName evidence="1">IrrE N-terminal-like domain-containing protein</fullName>
    </recommendedName>
</protein>
<evidence type="ECO:0000313" key="3">
    <source>
        <dbReference type="Proteomes" id="UP000012589"/>
    </source>
</evidence>
<dbReference type="EMBL" id="AQFT01000136">
    <property type="protein sequence ID" value="EMZ21178.1"/>
    <property type="molecule type" value="Genomic_DNA"/>
</dbReference>
<dbReference type="STRING" id="1235802.C823_04751"/>
<dbReference type="AlphaFoldDB" id="N2A3Z3"/>
<dbReference type="Proteomes" id="UP000012589">
    <property type="component" value="Unassembled WGS sequence"/>
</dbReference>
<keyword evidence="3" id="KW-1185">Reference proteome</keyword>
<evidence type="ECO:0000259" key="1">
    <source>
        <dbReference type="Pfam" id="PF06114"/>
    </source>
</evidence>
<dbReference type="HOGENOM" id="CLU_122894_2_1_9"/>
<proteinExistence type="predicted"/>
<feature type="domain" description="IrrE N-terminal-like" evidence="1">
    <location>
        <begin position="26"/>
        <end position="126"/>
    </location>
</feature>
<evidence type="ECO:0000313" key="2">
    <source>
        <dbReference type="EMBL" id="EMZ21178.1"/>
    </source>
</evidence>
<comment type="caution">
    <text evidence="2">The sequence shown here is derived from an EMBL/GenBank/DDBJ whole genome shotgun (WGS) entry which is preliminary data.</text>
</comment>
<dbReference type="PANTHER" id="PTHR43236">
    <property type="entry name" value="ANTITOXIN HIGA1"/>
    <property type="match status" value="1"/>
</dbReference>
<dbReference type="InterPro" id="IPR010359">
    <property type="entry name" value="IrrE_HExxH"/>
</dbReference>
<dbReference type="PANTHER" id="PTHR43236:SF1">
    <property type="entry name" value="BLL7220 PROTEIN"/>
    <property type="match status" value="1"/>
</dbReference>
<organism evidence="2 3">
    <name type="scientific">Eubacterium plexicaudatum ASF492</name>
    <dbReference type="NCBI Taxonomy" id="1235802"/>
    <lineage>
        <taxon>Bacteria</taxon>
        <taxon>Bacillati</taxon>
        <taxon>Bacillota</taxon>
        <taxon>Clostridia</taxon>
        <taxon>Eubacteriales</taxon>
        <taxon>Eubacteriaceae</taxon>
        <taxon>Eubacterium</taxon>
    </lineage>
</organism>
<dbReference type="Pfam" id="PF06114">
    <property type="entry name" value="Peptidase_M78"/>
    <property type="match status" value="1"/>
</dbReference>
<dbReference type="Gene3D" id="1.10.10.2910">
    <property type="match status" value="1"/>
</dbReference>
<sequence>MNKNIKHIVDYYVKKCDSRNPFDIADYLNIQIQIGQLGTPCGCYMFLKNHRCIFLNENLSENEMNLVMSHELGHAIMHRKLNCYFIRNKTLLLDSKIEIEANSFAVNLLIPDEIIMENMNYTTEQLSMLLGYNQKLIELRLKSFKNESKQLDFINKICNN</sequence>
<reference evidence="2 3" key="1">
    <citation type="journal article" date="2014" name="Genome Announc.">
        <title>Draft genome sequences of the altered schaedler flora, a defined bacterial community from gnotobiotic mice.</title>
        <authorList>
            <person name="Wannemuehler M.J."/>
            <person name="Overstreet A.M."/>
            <person name="Ward D.V."/>
            <person name="Phillips G.J."/>
        </authorList>
    </citation>
    <scope>NUCLEOTIDE SEQUENCE [LARGE SCALE GENOMIC DNA]</scope>
    <source>
        <strain evidence="2 3">ASF492</strain>
    </source>
</reference>